<organism evidence="2">
    <name type="scientific">marine sediment metagenome</name>
    <dbReference type="NCBI Taxonomy" id="412755"/>
    <lineage>
        <taxon>unclassified sequences</taxon>
        <taxon>metagenomes</taxon>
        <taxon>ecological metagenomes</taxon>
    </lineage>
</organism>
<dbReference type="InterPro" id="IPR052344">
    <property type="entry name" value="Transposase-related"/>
</dbReference>
<comment type="caution">
    <text evidence="2">The sequence shown here is derived from an EMBL/GenBank/DDBJ whole genome shotgun (WGS) entry which is preliminary data.</text>
</comment>
<evidence type="ECO:0000259" key="1">
    <source>
        <dbReference type="Pfam" id="PF03050"/>
    </source>
</evidence>
<proteinExistence type="predicted"/>
<sequence length="258" mass="29780">SQTGDHCISLFCTSERYAGENVTALMQQRTTNDPLISMSDASAQNLPKNLSEVLLARWVLCFCLVHGRRKFFELKDDYPLACDFVLQQIGLVYKHERTCQKEGFTAQERLLYHQRHSAPVMDRLWIWLSNQLVYESKQIEQNSALGGAMRYLHKYWIPLTQFLRVAGAPIDNSLSERLVKVAIRYRKNSYFYKTPQGAQVGDAYMSLIYTAINNGAEPYHYLNALQDNKAEVLACPEVWLPWCYRQTLDDRQIIAQVG</sequence>
<gene>
    <name evidence="2" type="ORF">S01H4_42784</name>
</gene>
<evidence type="ECO:0000313" key="2">
    <source>
        <dbReference type="EMBL" id="GAG93633.1"/>
    </source>
</evidence>
<dbReference type="Pfam" id="PF03050">
    <property type="entry name" value="DDE_Tnp_IS66"/>
    <property type="match status" value="1"/>
</dbReference>
<dbReference type="AlphaFoldDB" id="X1CBC7"/>
<reference evidence="2" key="1">
    <citation type="journal article" date="2014" name="Front. Microbiol.">
        <title>High frequency of phylogenetically diverse reductive dehalogenase-homologous genes in deep subseafloor sedimentary metagenomes.</title>
        <authorList>
            <person name="Kawai M."/>
            <person name="Futagami T."/>
            <person name="Toyoda A."/>
            <person name="Takaki Y."/>
            <person name="Nishi S."/>
            <person name="Hori S."/>
            <person name="Arai W."/>
            <person name="Tsubouchi T."/>
            <person name="Morono Y."/>
            <person name="Uchiyama I."/>
            <person name="Ito T."/>
            <person name="Fujiyama A."/>
            <person name="Inagaki F."/>
            <person name="Takami H."/>
        </authorList>
    </citation>
    <scope>NUCLEOTIDE SEQUENCE</scope>
    <source>
        <strain evidence="2">Expedition CK06-06</strain>
    </source>
</reference>
<name>X1CBC7_9ZZZZ</name>
<dbReference type="EMBL" id="BART01023530">
    <property type="protein sequence ID" value="GAG93633.1"/>
    <property type="molecule type" value="Genomic_DNA"/>
</dbReference>
<dbReference type="PANTHER" id="PTHR33678">
    <property type="entry name" value="BLL1576 PROTEIN"/>
    <property type="match status" value="1"/>
</dbReference>
<accession>X1CBC7</accession>
<feature type="domain" description="Transposase IS66 central" evidence="1">
    <location>
        <begin position="57"/>
        <end position="199"/>
    </location>
</feature>
<protein>
    <recommendedName>
        <fullName evidence="1">Transposase IS66 central domain-containing protein</fullName>
    </recommendedName>
</protein>
<feature type="non-terminal residue" evidence="2">
    <location>
        <position position="1"/>
    </location>
</feature>
<dbReference type="InterPro" id="IPR004291">
    <property type="entry name" value="Transposase_IS66_central"/>
</dbReference>